<protein>
    <submittedName>
        <fullName evidence="7">Peptidase S41</fullName>
    </submittedName>
</protein>
<dbReference type="NCBIfam" id="TIGR00225">
    <property type="entry name" value="prc"/>
    <property type="match status" value="1"/>
</dbReference>
<dbReference type="Gene3D" id="3.90.226.10">
    <property type="entry name" value="2-enoyl-CoA Hydratase, Chain A, domain 1"/>
    <property type="match status" value="1"/>
</dbReference>
<dbReference type="Pfam" id="PF03572">
    <property type="entry name" value="Peptidase_S41"/>
    <property type="match status" value="1"/>
</dbReference>
<dbReference type="CDD" id="cd06782">
    <property type="entry name" value="cpPDZ_CPP-like"/>
    <property type="match status" value="1"/>
</dbReference>
<comment type="caution">
    <text evidence="7">The sequence shown here is derived from an EMBL/GenBank/DDBJ whole genome shotgun (WGS) entry which is preliminary data.</text>
</comment>
<dbReference type="SMART" id="SM00228">
    <property type="entry name" value="PDZ"/>
    <property type="match status" value="1"/>
</dbReference>
<evidence type="ECO:0000256" key="1">
    <source>
        <dbReference type="ARBA" id="ARBA00009179"/>
    </source>
</evidence>
<keyword evidence="2 5" id="KW-0645">Protease</keyword>
<dbReference type="InterPro" id="IPR029045">
    <property type="entry name" value="ClpP/crotonase-like_dom_sf"/>
</dbReference>
<dbReference type="PANTHER" id="PTHR32060">
    <property type="entry name" value="TAIL-SPECIFIC PROTEASE"/>
    <property type="match status" value="1"/>
</dbReference>
<organism evidence="7 8">
    <name type="scientific">Polaribacter vadi</name>
    <dbReference type="NCBI Taxonomy" id="1774273"/>
    <lineage>
        <taxon>Bacteria</taxon>
        <taxon>Pseudomonadati</taxon>
        <taxon>Bacteroidota</taxon>
        <taxon>Flavobacteriia</taxon>
        <taxon>Flavobacteriales</taxon>
        <taxon>Flavobacteriaceae</taxon>
    </lineage>
</organism>
<evidence type="ECO:0000313" key="7">
    <source>
        <dbReference type="EMBL" id="OBY66225.1"/>
    </source>
</evidence>
<dbReference type="RefSeq" id="WP_065317936.1">
    <property type="nucleotide sequence ID" value="NZ_CP017477.1"/>
</dbReference>
<dbReference type="GO" id="GO:0007165">
    <property type="term" value="P:signal transduction"/>
    <property type="evidence" value="ECO:0007669"/>
    <property type="project" value="TreeGrafter"/>
</dbReference>
<dbReference type="InterPro" id="IPR036034">
    <property type="entry name" value="PDZ_sf"/>
</dbReference>
<dbReference type="GO" id="GO:0004175">
    <property type="term" value="F:endopeptidase activity"/>
    <property type="evidence" value="ECO:0007669"/>
    <property type="project" value="TreeGrafter"/>
</dbReference>
<dbReference type="Gene3D" id="3.30.750.44">
    <property type="match status" value="1"/>
</dbReference>
<feature type="domain" description="PDZ" evidence="6">
    <location>
        <begin position="85"/>
        <end position="155"/>
    </location>
</feature>
<dbReference type="InterPro" id="IPR004447">
    <property type="entry name" value="Peptidase_S41A"/>
</dbReference>
<reference evidence="8" key="1">
    <citation type="submission" date="2016-02" db="EMBL/GenBank/DDBJ databases">
        <authorList>
            <person name="Shin S.-K."/>
            <person name="Yi H."/>
            <person name="Kim E."/>
        </authorList>
    </citation>
    <scope>NUCLEOTIDE SEQUENCE [LARGE SCALE GENOMIC DNA]</scope>
    <source>
        <strain evidence="8">LPB0003</strain>
    </source>
</reference>
<gene>
    <name evidence="7" type="ORF">LPB3_01870</name>
</gene>
<dbReference type="STRING" id="1774273.LPB03_08485"/>
<dbReference type="GO" id="GO:0008236">
    <property type="term" value="F:serine-type peptidase activity"/>
    <property type="evidence" value="ECO:0007669"/>
    <property type="project" value="UniProtKB-KW"/>
</dbReference>
<dbReference type="PANTHER" id="PTHR32060:SF30">
    <property type="entry name" value="CARBOXY-TERMINAL PROCESSING PROTEASE CTPA"/>
    <property type="match status" value="1"/>
</dbReference>
<dbReference type="PROSITE" id="PS50106">
    <property type="entry name" value="PDZ"/>
    <property type="match status" value="1"/>
</dbReference>
<dbReference type="SUPFAM" id="SSF52096">
    <property type="entry name" value="ClpP/crotonase"/>
    <property type="match status" value="1"/>
</dbReference>
<dbReference type="GO" id="GO:0030288">
    <property type="term" value="C:outer membrane-bounded periplasmic space"/>
    <property type="evidence" value="ECO:0007669"/>
    <property type="project" value="TreeGrafter"/>
</dbReference>
<keyword evidence="8" id="KW-1185">Reference proteome</keyword>
<evidence type="ECO:0000256" key="4">
    <source>
        <dbReference type="ARBA" id="ARBA00022825"/>
    </source>
</evidence>
<name>A0A1B8U2Z7_9FLAO</name>
<dbReference type="SMART" id="SM00245">
    <property type="entry name" value="TSPc"/>
    <property type="match status" value="1"/>
</dbReference>
<evidence type="ECO:0000256" key="2">
    <source>
        <dbReference type="ARBA" id="ARBA00022670"/>
    </source>
</evidence>
<dbReference type="SUPFAM" id="SSF50156">
    <property type="entry name" value="PDZ domain-like"/>
    <property type="match status" value="1"/>
</dbReference>
<dbReference type="InterPro" id="IPR005151">
    <property type="entry name" value="Tail-specific_protease"/>
</dbReference>
<evidence type="ECO:0000313" key="8">
    <source>
        <dbReference type="Proteomes" id="UP000092584"/>
    </source>
</evidence>
<dbReference type="CDD" id="cd07560">
    <property type="entry name" value="Peptidase_S41_CPP"/>
    <property type="match status" value="1"/>
</dbReference>
<dbReference type="EMBL" id="LSFM01000003">
    <property type="protein sequence ID" value="OBY66225.1"/>
    <property type="molecule type" value="Genomic_DNA"/>
</dbReference>
<dbReference type="GO" id="GO:0006508">
    <property type="term" value="P:proteolysis"/>
    <property type="evidence" value="ECO:0007669"/>
    <property type="project" value="UniProtKB-KW"/>
</dbReference>
<evidence type="ECO:0000256" key="3">
    <source>
        <dbReference type="ARBA" id="ARBA00022801"/>
    </source>
</evidence>
<comment type="similarity">
    <text evidence="1 5">Belongs to the peptidase S41A family.</text>
</comment>
<dbReference type="OrthoDB" id="9812068at2"/>
<dbReference type="KEGG" id="pob:LPB03_08485"/>
<dbReference type="InterPro" id="IPR001478">
    <property type="entry name" value="PDZ"/>
</dbReference>
<proteinExistence type="inferred from homology"/>
<dbReference type="Pfam" id="PF00595">
    <property type="entry name" value="PDZ"/>
    <property type="match status" value="1"/>
</dbReference>
<evidence type="ECO:0000259" key="6">
    <source>
        <dbReference type="PROSITE" id="PS50106"/>
    </source>
</evidence>
<sequence length="544" mass="61982">MKKYTSSKKIIIVLLVGTIFLSFSFKSKFFEVAKQIEIYNSLFKELNMYYVDEINPAELTDLAIKNTLKDLDPYTNFYNEQDVEDARIRREGEYAGIGVSVFYTQEGIEISEIYKGFSADKANLKAGDVIVSINGQSLNNMEREQLSMFLKGTPNTKVSIEIKRQGEILKKELKREKVEINPVPFYNMIDEETGYITLTRFNNKASSEVKKAFKDLKKQGMKKLVFDLRSNPGGSLMESINIANFFIPKGKVVVTTKAKIKKWSNTYKTSNDPLDLEMPIVVLINGSSASASEIVSGSLQDYDRAVIMGERSFGKGLVQRQKELTYGTQLKLTISKYYTPSGRCIQELDYTNRNLKTGEVPKFSDHGINEFKTANGRTVFDGGGVLPDVQIETSEKTVATENLISSKAIFNFAIDYVSKNKEIASAENFQIKDSDFKDFTKFLESDTTFVTQQESLFKKAYLSTEKNNISKEYEKIREILFENKIGEISKNKDIINELLEDQILKNYYYEEGVYKHHLKNDATISKAMELMKNLDSYNQILSAK</sequence>
<keyword evidence="4 5" id="KW-0720">Serine protease</keyword>
<evidence type="ECO:0000256" key="5">
    <source>
        <dbReference type="RuleBase" id="RU004404"/>
    </source>
</evidence>
<dbReference type="Gene3D" id="2.30.42.10">
    <property type="match status" value="1"/>
</dbReference>
<dbReference type="Proteomes" id="UP000092584">
    <property type="component" value="Unassembled WGS sequence"/>
</dbReference>
<keyword evidence="3 5" id="KW-0378">Hydrolase</keyword>
<dbReference type="AlphaFoldDB" id="A0A1B8U2Z7"/>
<accession>A0A1B8U2Z7</accession>